<accession>A0A3M9NPQ4</accession>
<comment type="caution">
    <text evidence="1">The sequence shown here is derived from an EMBL/GenBank/DDBJ whole genome shotgun (WGS) entry which is preliminary data.</text>
</comment>
<reference evidence="1 2" key="1">
    <citation type="submission" date="2018-11" db="EMBL/GenBank/DDBJ databases">
        <title>Draft genome sequence of Ferruginibacter sp. BO-59.</title>
        <authorList>
            <person name="Im W.T."/>
        </authorList>
    </citation>
    <scope>NUCLEOTIDE SEQUENCE [LARGE SCALE GENOMIC DNA]</scope>
    <source>
        <strain evidence="1 2">BO-59</strain>
    </source>
</reference>
<sequence>MEENLLLDAIERYRNGQMDKHEKIFFEELKSNNPEIDEVVAEHAFFLAELERMSEQKQLRHNLNEIENKLINEGVISGSKAKGKAKIVYLWNRYRRTIAVAAAIACLVSLSTATIISKYSENKKVAVITPLVDHKLNQFEYKLNEIEHKLNDAATTAHPSSKPKFEANFRATGFLVDGKGYLITNAHVVQNAKNLVVENKKGDQFYAEQIYSNSVTDLAILKITDTSFTKVSDLPYTFTKSGAELAEPIFTLGYPREEVVYGEGYLSAKSGYYGDTTSYQISISVNPGNSGGPVIDKNGEVIGIISSKETNADGVVFAIKSKNIYSALKEIKKDKDITIKTPTVNSLKGLDRVKQIKKLEDFVYKVKGN</sequence>
<dbReference type="Gene3D" id="2.40.10.10">
    <property type="entry name" value="Trypsin-like serine proteases"/>
    <property type="match status" value="2"/>
</dbReference>
<dbReference type="PRINTS" id="PR00834">
    <property type="entry name" value="PROTEASES2C"/>
</dbReference>
<dbReference type="RefSeq" id="WP_123118672.1">
    <property type="nucleotide sequence ID" value="NZ_RJJR01000001.1"/>
</dbReference>
<protein>
    <submittedName>
        <fullName evidence="1">Serine protease</fullName>
    </submittedName>
</protein>
<evidence type="ECO:0000313" key="2">
    <source>
        <dbReference type="Proteomes" id="UP000267223"/>
    </source>
</evidence>
<keyword evidence="2" id="KW-1185">Reference proteome</keyword>
<dbReference type="Pfam" id="PF13365">
    <property type="entry name" value="Trypsin_2"/>
    <property type="match status" value="1"/>
</dbReference>
<dbReference type="EMBL" id="RJJR01000001">
    <property type="protein sequence ID" value="RNI39781.1"/>
    <property type="molecule type" value="Genomic_DNA"/>
</dbReference>
<keyword evidence="1" id="KW-0645">Protease</keyword>
<dbReference type="AlphaFoldDB" id="A0A3M9NPQ4"/>
<dbReference type="SUPFAM" id="SSF50494">
    <property type="entry name" value="Trypsin-like serine proteases"/>
    <property type="match status" value="1"/>
</dbReference>
<dbReference type="GO" id="GO:0004252">
    <property type="term" value="F:serine-type endopeptidase activity"/>
    <property type="evidence" value="ECO:0007669"/>
    <property type="project" value="InterPro"/>
</dbReference>
<dbReference type="InterPro" id="IPR001940">
    <property type="entry name" value="Peptidase_S1C"/>
</dbReference>
<evidence type="ECO:0000313" key="1">
    <source>
        <dbReference type="EMBL" id="RNI39781.1"/>
    </source>
</evidence>
<dbReference type="PANTHER" id="PTHR43019:SF23">
    <property type="entry name" value="PROTEASE DO-LIKE 5, CHLOROPLASTIC"/>
    <property type="match status" value="1"/>
</dbReference>
<dbReference type="OrthoDB" id="9766361at2"/>
<keyword evidence="1" id="KW-0378">Hydrolase</keyword>
<organism evidence="1 2">
    <name type="scientific">Hanamia caeni</name>
    <dbReference type="NCBI Taxonomy" id="2294116"/>
    <lineage>
        <taxon>Bacteria</taxon>
        <taxon>Pseudomonadati</taxon>
        <taxon>Bacteroidota</taxon>
        <taxon>Chitinophagia</taxon>
        <taxon>Chitinophagales</taxon>
        <taxon>Chitinophagaceae</taxon>
        <taxon>Hanamia</taxon>
    </lineage>
</organism>
<dbReference type="Proteomes" id="UP000267223">
    <property type="component" value="Unassembled WGS sequence"/>
</dbReference>
<dbReference type="PANTHER" id="PTHR43019">
    <property type="entry name" value="SERINE ENDOPROTEASE DEGS"/>
    <property type="match status" value="1"/>
</dbReference>
<dbReference type="InterPro" id="IPR009003">
    <property type="entry name" value="Peptidase_S1_PA"/>
</dbReference>
<proteinExistence type="predicted"/>
<dbReference type="GO" id="GO:0006508">
    <property type="term" value="P:proteolysis"/>
    <property type="evidence" value="ECO:0007669"/>
    <property type="project" value="UniProtKB-KW"/>
</dbReference>
<dbReference type="InterPro" id="IPR043504">
    <property type="entry name" value="Peptidase_S1_PA_chymotrypsin"/>
</dbReference>
<gene>
    <name evidence="1" type="ORF">EFY79_00290</name>
</gene>
<name>A0A3M9NPQ4_9BACT</name>